<evidence type="ECO:0000313" key="5">
    <source>
        <dbReference type="Proteomes" id="UP000054558"/>
    </source>
</evidence>
<protein>
    <recommendedName>
        <fullName evidence="3">SWIM-type domain-containing protein</fullName>
    </recommendedName>
</protein>
<evidence type="ECO:0000256" key="2">
    <source>
        <dbReference type="SAM" id="MobiDB-lite"/>
    </source>
</evidence>
<dbReference type="Proteomes" id="UP000054558">
    <property type="component" value="Unassembled WGS sequence"/>
</dbReference>
<dbReference type="EMBL" id="DF238058">
    <property type="protein sequence ID" value="GAQ92724.1"/>
    <property type="molecule type" value="Genomic_DNA"/>
</dbReference>
<evidence type="ECO:0000256" key="1">
    <source>
        <dbReference type="PROSITE-ProRule" id="PRU00325"/>
    </source>
</evidence>
<keyword evidence="1" id="KW-0479">Metal-binding</keyword>
<dbReference type="AlphaFoldDB" id="A0A1Y1IPV1"/>
<name>A0A1Y1IPV1_KLENI</name>
<feature type="domain" description="SWIM-type" evidence="3">
    <location>
        <begin position="91"/>
        <end position="124"/>
    </location>
</feature>
<keyword evidence="1" id="KW-0862">Zinc</keyword>
<sequence length="336" mass="36564">MCGAALRSGVREEQSQASPTDARNADGRLTIAAQAARFIIAIRSGQCILYSVGEEESLSTVYLATAWDHNNARSKPLGRPSKVRALLETVYWDTMGRTSCTCDRGRLYFDAPCVHKLALQALEPSRLASHVSLPRGARVVEVPCEEAVERVFGVYWNAGSPSPQRTMVHYSATADFFWYCEGRQDGCSRVADCGHIQEAKRALERKGGMQRLAGSFFSNEQLKRGLGSVGQDGLSGGALHQSNVDSEAPSCMQRNKEGATDLGLEKYMAELIVGGHHEATCKGDSCFCKQHARLFGGVKLDTGGQQNARHAAATLPLRVGNGLDRGKQRRERGTFL</sequence>
<dbReference type="PANTHER" id="PTHR34305">
    <property type="entry name" value="EXPRESSED PROTEIN"/>
    <property type="match status" value="1"/>
</dbReference>
<gene>
    <name evidence="4" type="ORF">KFL_011090030</name>
</gene>
<proteinExistence type="predicted"/>
<organism evidence="4 5">
    <name type="scientific">Klebsormidium nitens</name>
    <name type="common">Green alga</name>
    <name type="synonym">Ulothrix nitens</name>
    <dbReference type="NCBI Taxonomy" id="105231"/>
    <lineage>
        <taxon>Eukaryota</taxon>
        <taxon>Viridiplantae</taxon>
        <taxon>Streptophyta</taxon>
        <taxon>Klebsormidiophyceae</taxon>
        <taxon>Klebsormidiales</taxon>
        <taxon>Klebsormidiaceae</taxon>
        <taxon>Klebsormidium</taxon>
    </lineage>
</organism>
<keyword evidence="5" id="KW-1185">Reference proteome</keyword>
<evidence type="ECO:0000259" key="3">
    <source>
        <dbReference type="PROSITE" id="PS50966"/>
    </source>
</evidence>
<feature type="region of interest" description="Disordered" evidence="2">
    <location>
        <begin position="1"/>
        <end position="23"/>
    </location>
</feature>
<reference evidence="4 5" key="1">
    <citation type="journal article" date="2014" name="Nat. Commun.">
        <title>Klebsormidium flaccidum genome reveals primary factors for plant terrestrial adaptation.</title>
        <authorList>
            <person name="Hori K."/>
            <person name="Maruyama F."/>
            <person name="Fujisawa T."/>
            <person name="Togashi T."/>
            <person name="Yamamoto N."/>
            <person name="Seo M."/>
            <person name="Sato S."/>
            <person name="Yamada T."/>
            <person name="Mori H."/>
            <person name="Tajima N."/>
            <person name="Moriyama T."/>
            <person name="Ikeuchi M."/>
            <person name="Watanabe M."/>
            <person name="Wada H."/>
            <person name="Kobayashi K."/>
            <person name="Saito M."/>
            <person name="Masuda T."/>
            <person name="Sasaki-Sekimoto Y."/>
            <person name="Mashiguchi K."/>
            <person name="Awai K."/>
            <person name="Shimojima M."/>
            <person name="Masuda S."/>
            <person name="Iwai M."/>
            <person name="Nobusawa T."/>
            <person name="Narise T."/>
            <person name="Kondo S."/>
            <person name="Saito H."/>
            <person name="Sato R."/>
            <person name="Murakawa M."/>
            <person name="Ihara Y."/>
            <person name="Oshima-Yamada Y."/>
            <person name="Ohtaka K."/>
            <person name="Satoh M."/>
            <person name="Sonobe K."/>
            <person name="Ishii M."/>
            <person name="Ohtani R."/>
            <person name="Kanamori-Sato M."/>
            <person name="Honoki R."/>
            <person name="Miyazaki D."/>
            <person name="Mochizuki H."/>
            <person name="Umetsu J."/>
            <person name="Higashi K."/>
            <person name="Shibata D."/>
            <person name="Kamiya Y."/>
            <person name="Sato N."/>
            <person name="Nakamura Y."/>
            <person name="Tabata S."/>
            <person name="Ida S."/>
            <person name="Kurokawa K."/>
            <person name="Ohta H."/>
        </authorList>
    </citation>
    <scope>NUCLEOTIDE SEQUENCE [LARGE SCALE GENOMIC DNA]</scope>
    <source>
        <strain evidence="4 5">NIES-2285</strain>
    </source>
</reference>
<keyword evidence="1" id="KW-0863">Zinc-finger</keyword>
<dbReference type="PROSITE" id="PS50966">
    <property type="entry name" value="ZF_SWIM"/>
    <property type="match status" value="1"/>
</dbReference>
<accession>A0A1Y1IPV1</accession>
<evidence type="ECO:0000313" key="4">
    <source>
        <dbReference type="EMBL" id="GAQ92724.1"/>
    </source>
</evidence>
<dbReference type="InterPro" id="IPR007527">
    <property type="entry name" value="Znf_SWIM"/>
</dbReference>
<dbReference type="GO" id="GO:0008270">
    <property type="term" value="F:zinc ion binding"/>
    <property type="evidence" value="ECO:0007669"/>
    <property type="project" value="UniProtKB-KW"/>
</dbReference>
<dbReference type="PANTHER" id="PTHR34305:SF1">
    <property type="entry name" value="SWIM-TYPE DOMAIN-CONTAINING PROTEIN"/>
    <property type="match status" value="1"/>
</dbReference>